<dbReference type="Proteomes" id="UP000887013">
    <property type="component" value="Unassembled WGS sequence"/>
</dbReference>
<accession>A0A8X6UGZ9</accession>
<evidence type="ECO:0000313" key="2">
    <source>
        <dbReference type="EMBL" id="GFU09188.1"/>
    </source>
</evidence>
<feature type="region of interest" description="Disordered" evidence="1">
    <location>
        <begin position="1"/>
        <end position="22"/>
    </location>
</feature>
<feature type="compositionally biased region" description="Polar residues" evidence="1">
    <location>
        <begin position="13"/>
        <end position="22"/>
    </location>
</feature>
<organism evidence="2 3">
    <name type="scientific">Nephila pilipes</name>
    <name type="common">Giant wood spider</name>
    <name type="synonym">Nephila maculata</name>
    <dbReference type="NCBI Taxonomy" id="299642"/>
    <lineage>
        <taxon>Eukaryota</taxon>
        <taxon>Metazoa</taxon>
        <taxon>Ecdysozoa</taxon>
        <taxon>Arthropoda</taxon>
        <taxon>Chelicerata</taxon>
        <taxon>Arachnida</taxon>
        <taxon>Araneae</taxon>
        <taxon>Araneomorphae</taxon>
        <taxon>Entelegynae</taxon>
        <taxon>Araneoidea</taxon>
        <taxon>Nephilidae</taxon>
        <taxon>Nephila</taxon>
    </lineage>
</organism>
<gene>
    <name evidence="2" type="ORF">NPIL_664531</name>
</gene>
<keyword evidence="3" id="KW-1185">Reference proteome</keyword>
<proteinExistence type="predicted"/>
<reference evidence="2" key="1">
    <citation type="submission" date="2020-08" db="EMBL/GenBank/DDBJ databases">
        <title>Multicomponent nature underlies the extraordinary mechanical properties of spider dragline silk.</title>
        <authorList>
            <person name="Kono N."/>
            <person name="Nakamura H."/>
            <person name="Mori M."/>
            <person name="Yoshida Y."/>
            <person name="Ohtoshi R."/>
            <person name="Malay A.D."/>
            <person name="Moran D.A.P."/>
            <person name="Tomita M."/>
            <person name="Numata K."/>
            <person name="Arakawa K."/>
        </authorList>
    </citation>
    <scope>NUCLEOTIDE SEQUENCE</scope>
</reference>
<evidence type="ECO:0000256" key="1">
    <source>
        <dbReference type="SAM" id="MobiDB-lite"/>
    </source>
</evidence>
<comment type="caution">
    <text evidence="2">The sequence shown here is derived from an EMBL/GenBank/DDBJ whole genome shotgun (WGS) entry which is preliminary data.</text>
</comment>
<dbReference type="AlphaFoldDB" id="A0A8X6UGZ9"/>
<evidence type="ECO:0000313" key="3">
    <source>
        <dbReference type="Proteomes" id="UP000887013"/>
    </source>
</evidence>
<dbReference type="EMBL" id="BMAW01028818">
    <property type="protein sequence ID" value="GFU09188.1"/>
    <property type="molecule type" value="Genomic_DNA"/>
</dbReference>
<sequence>MTVTIGHNHHTQNEQSSYRHATTLQVSTAAQPYAGRLDRMIRTIVSDNSSTRSVTIDEDSMLKRVFERLMPQASSHYAVRPLASTGQRTIAYI</sequence>
<protein>
    <submittedName>
        <fullName evidence="2">Uncharacterized protein</fullName>
    </submittedName>
</protein>
<name>A0A8X6UGZ9_NEPPI</name>